<name>A0ABT7V883_9ACTN</name>
<sequence length="733" mass="77085">MTAQVLNGACELLAPAGGMDALLAAVNAGADAVYVGAGRLNARVSAEGFTPRSLALGCAYAHERGARVYVALNVLVFERELDEAAALARQVVEAGADALIVADLGLAARLRREAPHIELHLSTQAGAQSPEAVRMARSLGFARVTCARELAVAEIASLAATGVPIETFCHGAICISYSGACAFSERRRGRSAMRGDCTQPCRLSYGLVDGEGRERARVSGDRLLCPRDYLGVGHVAELVEAGVSSLKIEGRMKNPDYVYNVTRAYRAALDAALGGRAVDVGALTRQLGRSFNRGFTDGYLLGRSGSDLMSWERSCNQGVRVGRVVERRHEAVRVELEAAVAAGDTLEIRFVPDAETAPDAPARWPQVPCSVDGAPGDAVWIRCKRKVSVGSVVHLVRSAGVLDETARLLDAARKEVAALERAGVARDADDAWADAARSAGRGACAGPGGAGADRGAGAPAVGCLVTEGTSFDLTGPGRERPGTSPSTAVVLVDDPGEARRRLETSKGGEVAAYAWRMADDPGAWEDMLGNITVVLDEVLRPADVSAVERMCQAAARVVCRNLGEVEVARRAGADFDVMAPLYAANAEAARAYADVGARRVWLTGELSARDAAEAASELAGEVELGVVARERAELMVCEHCLLTAEGACKGDCARCERRRGARYLVERGGAWLPVRVDAHGRTRVFDEGPVERRDLVAALGAGVAWAADAGVSRHVGPRFQPHPDAEGGIDADE</sequence>
<reference evidence="1 2" key="2">
    <citation type="submission" date="2023-06" db="EMBL/GenBank/DDBJ databases">
        <authorList>
            <person name="Zeman M."/>
            <person name="Kubasova T."/>
            <person name="Jahodarova E."/>
            <person name="Nykrynova M."/>
            <person name="Rychlik I."/>
        </authorList>
    </citation>
    <scope>NUCLEOTIDE SEQUENCE [LARGE SCALE GENOMIC DNA]</scope>
    <source>
        <strain evidence="1 2">154_Feed</strain>
    </source>
</reference>
<dbReference type="RefSeq" id="WP_289544815.1">
    <property type="nucleotide sequence ID" value="NZ_JAUDDZ010000004.1"/>
</dbReference>
<dbReference type="PANTHER" id="PTHR30217:SF10">
    <property type="entry name" value="23S RRNA 5-HYDROXYCYTIDINE C2501 SYNTHASE"/>
    <property type="match status" value="1"/>
</dbReference>
<protein>
    <submittedName>
        <fullName evidence="1">Peptidase U32 family protein</fullName>
    </submittedName>
</protein>
<evidence type="ECO:0000313" key="2">
    <source>
        <dbReference type="Proteomes" id="UP001529421"/>
    </source>
</evidence>
<dbReference type="Proteomes" id="UP001529421">
    <property type="component" value="Unassembled WGS sequence"/>
</dbReference>
<comment type="caution">
    <text evidence="1">The sequence shown here is derived from an EMBL/GenBank/DDBJ whole genome shotgun (WGS) entry which is preliminary data.</text>
</comment>
<gene>
    <name evidence="1" type="ORF">QUW28_04235</name>
</gene>
<dbReference type="PANTHER" id="PTHR30217">
    <property type="entry name" value="PEPTIDASE U32 FAMILY"/>
    <property type="match status" value="1"/>
</dbReference>
<proteinExistence type="predicted"/>
<keyword evidence="2" id="KW-1185">Reference proteome</keyword>
<dbReference type="EMBL" id="JAUDDZ010000004">
    <property type="protein sequence ID" value="MDM8274707.1"/>
    <property type="molecule type" value="Genomic_DNA"/>
</dbReference>
<reference evidence="2" key="1">
    <citation type="submission" date="2023-06" db="EMBL/GenBank/DDBJ databases">
        <title>Identification and characterization of horizontal gene transfer across gut microbiota members of farm animals based on homology search.</title>
        <authorList>
            <person name="Zeman M."/>
            <person name="Kubasova T."/>
            <person name="Jahodarova E."/>
            <person name="Nykrynova M."/>
            <person name="Rychlik I."/>
        </authorList>
    </citation>
    <scope>NUCLEOTIDE SEQUENCE [LARGE SCALE GENOMIC DNA]</scope>
    <source>
        <strain evidence="2">154_Feed</strain>
    </source>
</reference>
<dbReference type="InterPro" id="IPR051454">
    <property type="entry name" value="RNA/ubiquinone_mod_enzymes"/>
</dbReference>
<dbReference type="Pfam" id="PF01136">
    <property type="entry name" value="Peptidase_U32"/>
    <property type="match status" value="1"/>
</dbReference>
<evidence type="ECO:0000313" key="1">
    <source>
        <dbReference type="EMBL" id="MDM8274707.1"/>
    </source>
</evidence>
<organism evidence="1 2">
    <name type="scientific">Enorma phocaeensis</name>
    <dbReference type="NCBI Taxonomy" id="1871019"/>
    <lineage>
        <taxon>Bacteria</taxon>
        <taxon>Bacillati</taxon>
        <taxon>Actinomycetota</taxon>
        <taxon>Coriobacteriia</taxon>
        <taxon>Coriobacteriales</taxon>
        <taxon>Coriobacteriaceae</taxon>
        <taxon>Enorma</taxon>
    </lineage>
</organism>
<accession>A0ABT7V883</accession>
<dbReference type="InterPro" id="IPR001539">
    <property type="entry name" value="Peptidase_U32"/>
</dbReference>